<feature type="compositionally biased region" description="Acidic residues" evidence="8">
    <location>
        <begin position="21"/>
        <end position="42"/>
    </location>
</feature>
<evidence type="ECO:0000256" key="4">
    <source>
        <dbReference type="ARBA" id="ARBA00023163"/>
    </source>
</evidence>
<evidence type="ECO:0000256" key="1">
    <source>
        <dbReference type="ARBA" id="ARBA00004123"/>
    </source>
</evidence>
<accession>A0AAJ6QYV7</accession>
<evidence type="ECO:0000256" key="5">
    <source>
        <dbReference type="ARBA" id="ARBA00023242"/>
    </source>
</evidence>
<evidence type="ECO:0000256" key="7">
    <source>
        <dbReference type="SAM" id="Coils"/>
    </source>
</evidence>
<dbReference type="GO" id="GO:0010468">
    <property type="term" value="P:regulation of gene expression"/>
    <property type="evidence" value="ECO:0007669"/>
    <property type="project" value="UniProtKB-ARBA"/>
</dbReference>
<comment type="subcellular location">
    <subcellularLocation>
        <location evidence="1">Nucleus</location>
    </subcellularLocation>
</comment>
<dbReference type="InterPro" id="IPR013907">
    <property type="entry name" value="Sds3"/>
</dbReference>
<keyword evidence="4" id="KW-0804">Transcription</keyword>
<dbReference type="Gene3D" id="1.20.5.1500">
    <property type="match status" value="1"/>
</dbReference>
<dbReference type="SMART" id="SM01401">
    <property type="entry name" value="Sds3"/>
    <property type="match status" value="1"/>
</dbReference>
<dbReference type="PANTHER" id="PTHR21964">
    <property type="entry name" value="BREAST CANCER METASTASIS-SUPPRESSOR 1"/>
    <property type="match status" value="1"/>
</dbReference>
<keyword evidence="7" id="KW-0175">Coiled coil</keyword>
<evidence type="ECO:0000256" key="2">
    <source>
        <dbReference type="ARBA" id="ARBA00022491"/>
    </source>
</evidence>
<dbReference type="CTD" id="25855"/>
<gene>
    <name evidence="10" type="primary">LOC100904438</name>
</gene>
<dbReference type="FunFam" id="1.20.5.1500:FF:000002">
    <property type="entry name" value="breast cancer metastasis-suppressor 1-like protein-A"/>
    <property type="match status" value="1"/>
</dbReference>
<keyword evidence="3" id="KW-0805">Transcription regulation</keyword>
<feature type="compositionally biased region" description="Basic and acidic residues" evidence="8">
    <location>
        <begin position="184"/>
        <end position="193"/>
    </location>
</feature>
<dbReference type="GO" id="GO:0005654">
    <property type="term" value="C:nucleoplasm"/>
    <property type="evidence" value="ECO:0007669"/>
    <property type="project" value="UniProtKB-ARBA"/>
</dbReference>
<evidence type="ECO:0000256" key="8">
    <source>
        <dbReference type="SAM" id="MobiDB-lite"/>
    </source>
</evidence>
<keyword evidence="5" id="KW-0539">Nucleus</keyword>
<dbReference type="Proteomes" id="UP000694867">
    <property type="component" value="Unplaced"/>
</dbReference>
<keyword evidence="9" id="KW-1185">Reference proteome</keyword>
<evidence type="ECO:0000313" key="10">
    <source>
        <dbReference type="RefSeq" id="XP_003748426.3"/>
    </source>
</evidence>
<dbReference type="GeneID" id="100904438"/>
<feature type="region of interest" description="Disordered" evidence="8">
    <location>
        <begin position="174"/>
        <end position="197"/>
    </location>
</feature>
<feature type="coiled-coil region" evidence="7">
    <location>
        <begin position="132"/>
        <end position="163"/>
    </location>
</feature>
<evidence type="ECO:0000256" key="3">
    <source>
        <dbReference type="ARBA" id="ARBA00023015"/>
    </source>
</evidence>
<proteinExistence type="inferred from homology"/>
<dbReference type="AlphaFoldDB" id="A0AAJ6QYV7"/>
<evidence type="ECO:0000256" key="6">
    <source>
        <dbReference type="ARBA" id="ARBA00038256"/>
    </source>
</evidence>
<reference evidence="10" key="1">
    <citation type="submission" date="2025-08" db="UniProtKB">
        <authorList>
            <consortium name="RefSeq"/>
        </authorList>
    </citation>
    <scope>IDENTIFICATION</scope>
</reference>
<name>A0AAJ6QYV7_9ACAR</name>
<dbReference type="RefSeq" id="XP_003748426.3">
    <property type="nucleotide sequence ID" value="XM_003748378.3"/>
</dbReference>
<feature type="compositionally biased region" description="Basic and acidic residues" evidence="8">
    <location>
        <begin position="1"/>
        <end position="20"/>
    </location>
</feature>
<dbReference type="Pfam" id="PF08598">
    <property type="entry name" value="Sds3"/>
    <property type="match status" value="1"/>
</dbReference>
<comment type="similarity">
    <text evidence="6">Belongs to the BRMS1 family.</text>
</comment>
<keyword evidence="2" id="KW-0678">Repressor</keyword>
<evidence type="ECO:0000313" key="9">
    <source>
        <dbReference type="Proteomes" id="UP000694867"/>
    </source>
</evidence>
<dbReference type="KEGG" id="goe:100904438"/>
<organism evidence="9 10">
    <name type="scientific">Galendromus occidentalis</name>
    <name type="common">western predatory mite</name>
    <dbReference type="NCBI Taxonomy" id="34638"/>
    <lineage>
        <taxon>Eukaryota</taxon>
        <taxon>Metazoa</taxon>
        <taxon>Ecdysozoa</taxon>
        <taxon>Arthropoda</taxon>
        <taxon>Chelicerata</taxon>
        <taxon>Arachnida</taxon>
        <taxon>Acari</taxon>
        <taxon>Parasitiformes</taxon>
        <taxon>Mesostigmata</taxon>
        <taxon>Gamasina</taxon>
        <taxon>Phytoseioidea</taxon>
        <taxon>Phytoseiidae</taxon>
        <taxon>Typhlodrominae</taxon>
        <taxon>Galendromus</taxon>
    </lineage>
</organism>
<sequence>MSRRAAKDDSDQEMDEHSSDNDDTETSSASDDDSSSDMDEADCERRRSECMDDMIHLERQFLLLKEQLYKERIKQIETKLSEIRSGKATEYLVPLNEIREAARIRTEVSEIAMKLKLQNIKTRFEAETLGAKQTYENDVNNLKDEMINEIKDKIRHIEEERTQPAQYIMADFCNMHKGNKNRSRKTDPTDPDRRKKPVTVTGPYIVYMLHENEIMEDWATIRKALRGTRWADHGESNGDRTMLFT</sequence>
<protein>
    <submittedName>
        <fullName evidence="10">Breast cancer metastasis-suppressor 1-like protein-A</fullName>
    </submittedName>
</protein>
<feature type="region of interest" description="Disordered" evidence="8">
    <location>
        <begin position="1"/>
        <end position="45"/>
    </location>
</feature>